<proteinExistence type="predicted"/>
<sequence length="153" mass="17821">MMEVVKSWFRRFLEQRLVDVDQPILDYIINVADDDFDLDRRCAARCLTSLGSMIWGRRSQQYEIIIVSVGEVVVLCLEQGQPILQEENGSIKKELRRMTGISYDKNDIQSFSLKQYLNVSEIEVRKPFWLSKRFGFHVTDISANGQAVWRTAL</sequence>
<accession>A0AAN9R7W8</accession>
<protein>
    <submittedName>
        <fullName evidence="1">Uncharacterized protein</fullName>
    </submittedName>
</protein>
<gene>
    <name evidence="1" type="ORF">VNO77_04576</name>
</gene>
<dbReference type="EMBL" id="JAYMYQ010000001">
    <property type="protein sequence ID" value="KAK7362462.1"/>
    <property type="molecule type" value="Genomic_DNA"/>
</dbReference>
<name>A0AAN9R7W8_CANGL</name>
<dbReference type="Proteomes" id="UP001367508">
    <property type="component" value="Unassembled WGS sequence"/>
</dbReference>
<evidence type="ECO:0000313" key="1">
    <source>
        <dbReference type="EMBL" id="KAK7362462.1"/>
    </source>
</evidence>
<organism evidence="1 2">
    <name type="scientific">Canavalia gladiata</name>
    <name type="common">Sword bean</name>
    <name type="synonym">Dolichos gladiatus</name>
    <dbReference type="NCBI Taxonomy" id="3824"/>
    <lineage>
        <taxon>Eukaryota</taxon>
        <taxon>Viridiplantae</taxon>
        <taxon>Streptophyta</taxon>
        <taxon>Embryophyta</taxon>
        <taxon>Tracheophyta</taxon>
        <taxon>Spermatophyta</taxon>
        <taxon>Magnoliopsida</taxon>
        <taxon>eudicotyledons</taxon>
        <taxon>Gunneridae</taxon>
        <taxon>Pentapetalae</taxon>
        <taxon>rosids</taxon>
        <taxon>fabids</taxon>
        <taxon>Fabales</taxon>
        <taxon>Fabaceae</taxon>
        <taxon>Papilionoideae</taxon>
        <taxon>50 kb inversion clade</taxon>
        <taxon>NPAAA clade</taxon>
        <taxon>indigoferoid/millettioid clade</taxon>
        <taxon>Phaseoleae</taxon>
        <taxon>Canavalia</taxon>
    </lineage>
</organism>
<keyword evidence="2" id="KW-1185">Reference proteome</keyword>
<dbReference type="AlphaFoldDB" id="A0AAN9R7W8"/>
<reference evidence="1 2" key="1">
    <citation type="submission" date="2024-01" db="EMBL/GenBank/DDBJ databases">
        <title>The genomes of 5 underutilized Papilionoideae crops provide insights into root nodulation and disease resistanc.</title>
        <authorList>
            <person name="Jiang F."/>
        </authorList>
    </citation>
    <scope>NUCLEOTIDE SEQUENCE [LARGE SCALE GENOMIC DNA]</scope>
    <source>
        <strain evidence="1">LVBAO_FW01</strain>
        <tissue evidence="1">Leaves</tissue>
    </source>
</reference>
<evidence type="ECO:0000313" key="2">
    <source>
        <dbReference type="Proteomes" id="UP001367508"/>
    </source>
</evidence>
<comment type="caution">
    <text evidence="1">The sequence shown here is derived from an EMBL/GenBank/DDBJ whole genome shotgun (WGS) entry which is preliminary data.</text>
</comment>